<accession>A0A7X2ZVV9</accession>
<evidence type="ECO:0000313" key="4">
    <source>
        <dbReference type="Proteomes" id="UP000540519"/>
    </source>
</evidence>
<reference evidence="3 4" key="1">
    <citation type="journal article" date="2019" name="Mar. Drugs">
        <title>Comparative Genomics and CAZyme Genome Repertoires of Marine Zobellia amurskyensis KMM 3526(T) and Zobellia laminariae KMM 3676(T).</title>
        <authorList>
            <person name="Chernysheva N."/>
            <person name="Bystritskaya E."/>
            <person name="Stenkova A."/>
            <person name="Golovkin I."/>
            <person name="Nedashkovskaya O."/>
            <person name="Isaeva M."/>
        </authorList>
    </citation>
    <scope>NUCLEOTIDE SEQUENCE [LARGE SCALE GENOMIC DNA]</scope>
    <source>
        <strain evidence="3 4">KMM 3526</strain>
    </source>
</reference>
<dbReference type="PANTHER" id="PTHR48098">
    <property type="entry name" value="ENTEROCHELIN ESTERASE-RELATED"/>
    <property type="match status" value="1"/>
</dbReference>
<gene>
    <name evidence="3" type="ORF">D9O36_16060</name>
</gene>
<evidence type="ECO:0000313" key="3">
    <source>
        <dbReference type="EMBL" id="MUH37367.1"/>
    </source>
</evidence>
<dbReference type="EMBL" id="RCNR01000038">
    <property type="protein sequence ID" value="MUH37367.1"/>
    <property type="molecule type" value="Genomic_DNA"/>
</dbReference>
<dbReference type="PROSITE" id="PS50005">
    <property type="entry name" value="TPR"/>
    <property type="match status" value="1"/>
</dbReference>
<dbReference type="Gene3D" id="1.25.40.10">
    <property type="entry name" value="Tetratricopeptide repeat domain"/>
    <property type="match status" value="1"/>
</dbReference>
<keyword evidence="1" id="KW-0802">TPR repeat</keyword>
<proteinExistence type="predicted"/>
<dbReference type="InterPro" id="IPR000801">
    <property type="entry name" value="Esterase-like"/>
</dbReference>
<dbReference type="SUPFAM" id="SSF53474">
    <property type="entry name" value="alpha/beta-Hydrolases"/>
    <property type="match status" value="1"/>
</dbReference>
<dbReference type="PANTHER" id="PTHR48098:SF6">
    <property type="entry name" value="FERRI-BACILLIBACTIN ESTERASE BESA"/>
    <property type="match status" value="1"/>
</dbReference>
<keyword evidence="4" id="KW-1185">Reference proteome</keyword>
<sequence>MLRKLTFFACLLCVSLNAQVTQEIFESFKLQERRDVKYYFPEDYDEEKKYPLIVVLDGEYLFDQVVANAKFYHKFHGMPASIVVGIEQSKKSIRFDDCAFEPDSGLPSEKAKKFFEFLGMEIIPYLDLNYSTAPFKMIVGYDITANFTNYWLFKENSLFNAYINISPDLAPEMETRVPARLAAFDKQIFYQLIMESEKNKNTPRILQMDKAIKAIDKESLHYNFQQYDGADHISVATYGLGKAFDNIFGMFKPISPKEYKTQILTSEDPAFQYLETKYQSIEDLFGFKKTVDLNDIMAIYAACRKKEDVESLKPLADLCKKEFPETMMGFYFEGEYYEQIGEPKKAFKTFEKAFAMDEIDFLTKEMALEKIDALKADFGY</sequence>
<dbReference type="Proteomes" id="UP000540519">
    <property type="component" value="Unassembled WGS sequence"/>
</dbReference>
<dbReference type="AlphaFoldDB" id="A0A7X2ZVV9"/>
<dbReference type="Gene3D" id="3.40.50.1820">
    <property type="entry name" value="alpha/beta hydrolase"/>
    <property type="match status" value="1"/>
</dbReference>
<protein>
    <submittedName>
        <fullName evidence="3">Esterase</fullName>
    </submittedName>
</protein>
<feature type="chain" id="PRO_5030712252" evidence="2">
    <location>
        <begin position="21"/>
        <end position="380"/>
    </location>
</feature>
<organism evidence="3 4">
    <name type="scientific">Zobellia amurskyensis</name>
    <dbReference type="NCBI Taxonomy" id="248905"/>
    <lineage>
        <taxon>Bacteria</taxon>
        <taxon>Pseudomonadati</taxon>
        <taxon>Bacteroidota</taxon>
        <taxon>Flavobacteriia</taxon>
        <taxon>Flavobacteriales</taxon>
        <taxon>Flavobacteriaceae</taxon>
        <taxon>Zobellia</taxon>
    </lineage>
</organism>
<dbReference type="InterPro" id="IPR050583">
    <property type="entry name" value="Mycobacterial_A85_antigen"/>
</dbReference>
<dbReference type="OrthoDB" id="1142077at2"/>
<dbReference type="RefSeq" id="WP_155600669.1">
    <property type="nucleotide sequence ID" value="NZ_RCNR01000038.1"/>
</dbReference>
<name>A0A7X2ZVV9_9FLAO</name>
<dbReference type="InterPro" id="IPR011990">
    <property type="entry name" value="TPR-like_helical_dom_sf"/>
</dbReference>
<keyword evidence="2" id="KW-0732">Signal</keyword>
<dbReference type="Pfam" id="PF00756">
    <property type="entry name" value="Esterase"/>
    <property type="match status" value="1"/>
</dbReference>
<comment type="caution">
    <text evidence="3">The sequence shown here is derived from an EMBL/GenBank/DDBJ whole genome shotgun (WGS) entry which is preliminary data.</text>
</comment>
<dbReference type="InterPro" id="IPR029058">
    <property type="entry name" value="AB_hydrolase_fold"/>
</dbReference>
<dbReference type="InterPro" id="IPR019734">
    <property type="entry name" value="TPR_rpt"/>
</dbReference>
<feature type="signal peptide" evidence="2">
    <location>
        <begin position="1"/>
        <end position="20"/>
    </location>
</feature>
<feature type="repeat" description="TPR" evidence="1">
    <location>
        <begin position="327"/>
        <end position="360"/>
    </location>
</feature>
<evidence type="ECO:0000256" key="1">
    <source>
        <dbReference type="PROSITE-ProRule" id="PRU00339"/>
    </source>
</evidence>
<evidence type="ECO:0000256" key="2">
    <source>
        <dbReference type="SAM" id="SignalP"/>
    </source>
</evidence>